<feature type="region of interest" description="Disordered" evidence="1">
    <location>
        <begin position="157"/>
        <end position="190"/>
    </location>
</feature>
<reference evidence="2 3" key="1">
    <citation type="submission" date="2016-04" db="EMBL/GenBank/DDBJ databases">
        <authorList>
            <person name="Evans L.H."/>
            <person name="Alamgir A."/>
            <person name="Owens N."/>
            <person name="Weber N.D."/>
            <person name="Virtaneva K."/>
            <person name="Barbian K."/>
            <person name="Babar A."/>
            <person name="Rosenke K."/>
        </authorList>
    </citation>
    <scope>NUCLEOTIDE SEQUENCE [LARGE SCALE GENOMIC DNA]</scope>
    <source>
        <strain evidence="2 3">IFM 0406</strain>
    </source>
</reference>
<feature type="region of interest" description="Disordered" evidence="1">
    <location>
        <begin position="237"/>
        <end position="292"/>
    </location>
</feature>
<dbReference type="Proteomes" id="UP000076512">
    <property type="component" value="Unassembled WGS sequence"/>
</dbReference>
<evidence type="ECO:0000256" key="1">
    <source>
        <dbReference type="SAM" id="MobiDB-lite"/>
    </source>
</evidence>
<organism evidence="2 3">
    <name type="scientific">Nocardia terpenica</name>
    <dbReference type="NCBI Taxonomy" id="455432"/>
    <lineage>
        <taxon>Bacteria</taxon>
        <taxon>Bacillati</taxon>
        <taxon>Actinomycetota</taxon>
        <taxon>Actinomycetes</taxon>
        <taxon>Mycobacteriales</taxon>
        <taxon>Nocardiaceae</taxon>
        <taxon>Nocardia</taxon>
    </lineage>
</organism>
<keyword evidence="3" id="KW-1185">Reference proteome</keyword>
<proteinExistence type="predicted"/>
<evidence type="ECO:0000313" key="2">
    <source>
        <dbReference type="EMBL" id="KZM71633.1"/>
    </source>
</evidence>
<protein>
    <submittedName>
        <fullName evidence="2">Uncharacterized protein</fullName>
    </submittedName>
</protein>
<name>A0A164KQJ6_9NOCA</name>
<dbReference type="EMBL" id="LWGR01000012">
    <property type="protein sequence ID" value="KZM71633.1"/>
    <property type="molecule type" value="Genomic_DNA"/>
</dbReference>
<dbReference type="AlphaFoldDB" id="A0A164KQJ6"/>
<gene>
    <name evidence="2" type="ORF">AWN90_02600</name>
</gene>
<comment type="caution">
    <text evidence="2">The sequence shown here is derived from an EMBL/GenBank/DDBJ whole genome shotgun (WGS) entry which is preliminary data.</text>
</comment>
<feature type="compositionally biased region" description="Basic and acidic residues" evidence="1">
    <location>
        <begin position="172"/>
        <end position="189"/>
    </location>
</feature>
<dbReference type="STRING" id="455432.AWN90_02600"/>
<evidence type="ECO:0000313" key="3">
    <source>
        <dbReference type="Proteomes" id="UP000076512"/>
    </source>
</evidence>
<accession>A0A164KQJ6</accession>
<sequence length="292" mass="32839">MPPYDERMMREIYAHQYQLRVVAQQLTELSHDWAAMWREGEYSEQWAHLADAVSDWSSTPNRLRAWTDRYPVSGIPNVDGDFEWRNMIQAQLLADPLLAGDRWIAAADQARAVETVDDQVREAADPDSVSVNALIHTAHRQFSTPFRHELLKMRTPSEVAAAETPVASQDSTSDRHSRTRPDGGERMDPDAALGRIRQLVREVQQGNDNDESIDYLDELIDHWDALDDWLSRGGFPPASWDRDRDQTPPEKASAAELISAATPTYDIAPAVQAPSRQPPGQIAHGIGDELDP</sequence>